<reference evidence="3" key="1">
    <citation type="journal article" date="2015" name="Nature">
        <title>Complex archaea that bridge the gap between prokaryotes and eukaryotes.</title>
        <authorList>
            <person name="Spang A."/>
            <person name="Saw J.H."/>
            <person name="Jorgensen S.L."/>
            <person name="Zaremba-Niedzwiedzka K."/>
            <person name="Martijn J."/>
            <person name="Lind A.E."/>
            <person name="van Eijk R."/>
            <person name="Schleper C."/>
            <person name="Guy L."/>
            <person name="Ettema T.J."/>
        </authorList>
    </citation>
    <scope>NUCLEOTIDE SEQUENCE</scope>
</reference>
<evidence type="ECO:0000256" key="1">
    <source>
        <dbReference type="SAM" id="Coils"/>
    </source>
</evidence>
<accession>A0A0F9FF61</accession>
<dbReference type="AlphaFoldDB" id="A0A0F9FF61"/>
<feature type="region of interest" description="Disordered" evidence="2">
    <location>
        <begin position="1"/>
        <end position="20"/>
    </location>
</feature>
<gene>
    <name evidence="3" type="ORF">LCGC14_2038640</name>
</gene>
<feature type="non-terminal residue" evidence="3">
    <location>
        <position position="121"/>
    </location>
</feature>
<keyword evidence="1" id="KW-0175">Coiled coil</keyword>
<evidence type="ECO:0000313" key="3">
    <source>
        <dbReference type="EMBL" id="KKL77066.1"/>
    </source>
</evidence>
<evidence type="ECO:0000256" key="2">
    <source>
        <dbReference type="SAM" id="MobiDB-lite"/>
    </source>
</evidence>
<comment type="caution">
    <text evidence="3">The sequence shown here is derived from an EMBL/GenBank/DDBJ whole genome shotgun (WGS) entry which is preliminary data.</text>
</comment>
<name>A0A0F9FF61_9ZZZZ</name>
<feature type="coiled-coil region" evidence="1">
    <location>
        <begin position="33"/>
        <end position="63"/>
    </location>
</feature>
<protein>
    <submittedName>
        <fullName evidence="3">Uncharacterized protein</fullName>
    </submittedName>
</protein>
<organism evidence="3">
    <name type="scientific">marine sediment metagenome</name>
    <dbReference type="NCBI Taxonomy" id="412755"/>
    <lineage>
        <taxon>unclassified sequences</taxon>
        <taxon>metagenomes</taxon>
        <taxon>ecological metagenomes</taxon>
    </lineage>
</organism>
<sequence length="121" mass="13473">MAKTKTEPQTTADAAESFVQEAEEVQARGREILDELNEMNGVYVELLEELQEHEATIRRAGGEITRANTSRKVPVELPLTINALVRTHRNLPVTDVAVLPQIVADGPYWVGRSPTHVRFKG</sequence>
<dbReference type="EMBL" id="LAZR01023863">
    <property type="protein sequence ID" value="KKL77066.1"/>
    <property type="molecule type" value="Genomic_DNA"/>
</dbReference>
<proteinExistence type="predicted"/>